<name>A0A504JDQ1_9FLAO</name>
<comment type="caution">
    <text evidence="1">The sequence shown here is derived from an EMBL/GenBank/DDBJ whole genome shotgun (WGS) entry which is preliminary data.</text>
</comment>
<gene>
    <name evidence="1" type="ORF">FHK87_01120</name>
</gene>
<organism evidence="1 2">
    <name type="scientific">Aquimarina algicola</name>
    <dbReference type="NCBI Taxonomy" id="2589995"/>
    <lineage>
        <taxon>Bacteria</taxon>
        <taxon>Pseudomonadati</taxon>
        <taxon>Bacteroidota</taxon>
        <taxon>Flavobacteriia</taxon>
        <taxon>Flavobacteriales</taxon>
        <taxon>Flavobacteriaceae</taxon>
        <taxon>Aquimarina</taxon>
    </lineage>
</organism>
<reference evidence="1 2" key="1">
    <citation type="submission" date="2019-06" db="EMBL/GenBank/DDBJ databases">
        <authorList>
            <person name="Meng X."/>
        </authorList>
    </citation>
    <scope>NUCLEOTIDE SEQUENCE [LARGE SCALE GENOMIC DNA]</scope>
    <source>
        <strain evidence="1 2">M625</strain>
    </source>
</reference>
<evidence type="ECO:0000313" key="1">
    <source>
        <dbReference type="EMBL" id="TPN88844.1"/>
    </source>
</evidence>
<protein>
    <submittedName>
        <fullName evidence="1">Uncharacterized protein</fullName>
    </submittedName>
</protein>
<dbReference type="RefSeq" id="WP_140588782.1">
    <property type="nucleotide sequence ID" value="NZ_VFWZ01000001.1"/>
</dbReference>
<proteinExistence type="predicted"/>
<keyword evidence="2" id="KW-1185">Reference proteome</keyword>
<accession>A0A504JDQ1</accession>
<sequence>MSKINVLDKRLIEEYVAYYPSSELLDDDLKKAQPVVRVTNGITYRFYPKAYINVHKKSIEYLVIQLSAKMLKKNYFDGIQASNIRAIYNDIMDFGIFWVDFNHFLDGLVTDIDICINQNITPKEFQVAQKMIKTTLLPAKEPLVWFPNRENNIGIEFNKRDKATPSIPHMIAYYKGAELLDEKKSLTFYKAYLEPMPAGILNNLFRFEFTIKSSKHFAYLRKKGVLTHDLKTLNDLLSIPSKELYSIAKTGIPLYTRKREVSHSTEGLKPMDIAIRYYIEKLIELGFDTERLVGFIHDIDCPVARSRTKTKVKKIINSFTSVSENSNRLLQRNDNAGHFLSKLGFKI</sequence>
<evidence type="ECO:0000313" key="2">
    <source>
        <dbReference type="Proteomes" id="UP000315540"/>
    </source>
</evidence>
<dbReference type="Proteomes" id="UP000315540">
    <property type="component" value="Unassembled WGS sequence"/>
</dbReference>
<dbReference type="EMBL" id="VFWZ01000001">
    <property type="protein sequence ID" value="TPN88844.1"/>
    <property type="molecule type" value="Genomic_DNA"/>
</dbReference>
<dbReference type="OrthoDB" id="1315667at2"/>
<dbReference type="AlphaFoldDB" id="A0A504JDQ1"/>